<organism evidence="3 4">
    <name type="scientific">Heracleum sosnowskyi</name>
    <dbReference type="NCBI Taxonomy" id="360622"/>
    <lineage>
        <taxon>Eukaryota</taxon>
        <taxon>Viridiplantae</taxon>
        <taxon>Streptophyta</taxon>
        <taxon>Embryophyta</taxon>
        <taxon>Tracheophyta</taxon>
        <taxon>Spermatophyta</taxon>
        <taxon>Magnoliopsida</taxon>
        <taxon>eudicotyledons</taxon>
        <taxon>Gunneridae</taxon>
        <taxon>Pentapetalae</taxon>
        <taxon>asterids</taxon>
        <taxon>campanulids</taxon>
        <taxon>Apiales</taxon>
        <taxon>Apiaceae</taxon>
        <taxon>Apioideae</taxon>
        <taxon>apioid superclade</taxon>
        <taxon>Tordylieae</taxon>
        <taxon>Tordyliinae</taxon>
        <taxon>Heracleum</taxon>
    </lineage>
</organism>
<keyword evidence="1" id="KW-0862">Zinc</keyword>
<evidence type="ECO:0000256" key="1">
    <source>
        <dbReference type="PROSITE-ProRule" id="PRU00325"/>
    </source>
</evidence>
<name>A0AAD8MDV4_9APIA</name>
<dbReference type="AlphaFoldDB" id="A0AAD8MDV4"/>
<protein>
    <recommendedName>
        <fullName evidence="2">SWIM-type domain-containing protein</fullName>
    </recommendedName>
</protein>
<sequence>MKEKYHHHFEEPLTEKQKNEVKSWRWLENMHEQRHHWVRAYLGKTFFAGMKSSQRSESKVVPHTVDVMLPDYNFVCTCANFENLGLLCKHILYLMKQKFYLKTISDRYILPRWTLSARYSTSEVGTLLNNQPESSGKEVSVLEALKFRTFINQVYERAVHDQNLITIATNGLRDIVKKFDVFVSEQMNSKEETSGQIASSAHETSQLVNMSQISVRDPNNSIFAFLIYHSNYESDLY</sequence>
<proteinExistence type="predicted"/>
<evidence type="ECO:0000313" key="4">
    <source>
        <dbReference type="Proteomes" id="UP001237642"/>
    </source>
</evidence>
<dbReference type="PROSITE" id="PS50966">
    <property type="entry name" value="ZF_SWIM"/>
    <property type="match status" value="1"/>
</dbReference>
<keyword evidence="4" id="KW-1185">Reference proteome</keyword>
<evidence type="ECO:0000313" key="3">
    <source>
        <dbReference type="EMBL" id="KAK1369094.1"/>
    </source>
</evidence>
<dbReference type="Proteomes" id="UP001237642">
    <property type="component" value="Unassembled WGS sequence"/>
</dbReference>
<gene>
    <name evidence="3" type="ORF">POM88_035186</name>
</gene>
<dbReference type="PANTHER" id="PTHR47718:SF17">
    <property type="entry name" value="PROTEIN FAR1-RELATED SEQUENCE 5-LIKE"/>
    <property type="match status" value="1"/>
</dbReference>
<keyword evidence="1" id="KW-0479">Metal-binding</keyword>
<comment type="caution">
    <text evidence="3">The sequence shown here is derived from an EMBL/GenBank/DDBJ whole genome shotgun (WGS) entry which is preliminary data.</text>
</comment>
<dbReference type="EMBL" id="JAUIZM010000008">
    <property type="protein sequence ID" value="KAK1369094.1"/>
    <property type="molecule type" value="Genomic_DNA"/>
</dbReference>
<feature type="domain" description="SWIM-type" evidence="2">
    <location>
        <begin position="63"/>
        <end position="99"/>
    </location>
</feature>
<keyword evidence="1" id="KW-0863">Zinc-finger</keyword>
<dbReference type="GO" id="GO:0008270">
    <property type="term" value="F:zinc ion binding"/>
    <property type="evidence" value="ECO:0007669"/>
    <property type="project" value="UniProtKB-KW"/>
</dbReference>
<dbReference type="InterPro" id="IPR007527">
    <property type="entry name" value="Znf_SWIM"/>
</dbReference>
<reference evidence="3" key="2">
    <citation type="submission" date="2023-05" db="EMBL/GenBank/DDBJ databases">
        <authorList>
            <person name="Schelkunov M.I."/>
        </authorList>
    </citation>
    <scope>NUCLEOTIDE SEQUENCE</scope>
    <source>
        <strain evidence="3">Hsosn_3</strain>
        <tissue evidence="3">Leaf</tissue>
    </source>
</reference>
<dbReference type="PANTHER" id="PTHR47718">
    <property type="entry name" value="OS01G0519700 PROTEIN"/>
    <property type="match status" value="1"/>
</dbReference>
<reference evidence="3" key="1">
    <citation type="submission" date="2023-02" db="EMBL/GenBank/DDBJ databases">
        <title>Genome of toxic invasive species Heracleum sosnowskyi carries increased number of genes despite the absence of recent whole-genome duplications.</title>
        <authorList>
            <person name="Schelkunov M."/>
            <person name="Shtratnikova V."/>
            <person name="Makarenko M."/>
            <person name="Klepikova A."/>
            <person name="Omelchenko D."/>
            <person name="Novikova G."/>
            <person name="Obukhova E."/>
            <person name="Bogdanov V."/>
            <person name="Penin A."/>
            <person name="Logacheva M."/>
        </authorList>
    </citation>
    <scope>NUCLEOTIDE SEQUENCE</scope>
    <source>
        <strain evidence="3">Hsosn_3</strain>
        <tissue evidence="3">Leaf</tissue>
    </source>
</reference>
<accession>A0AAD8MDV4</accession>
<evidence type="ECO:0000259" key="2">
    <source>
        <dbReference type="PROSITE" id="PS50966"/>
    </source>
</evidence>